<dbReference type="PANTHER" id="PTHR23155">
    <property type="entry name" value="DISEASE RESISTANCE PROTEIN RP"/>
    <property type="match status" value="1"/>
</dbReference>
<dbReference type="AlphaFoldDB" id="A0AAD7LUE3"/>
<keyword evidence="1" id="KW-0677">Repeat</keyword>
<keyword evidence="3" id="KW-0472">Membrane</keyword>
<dbReference type="Pfam" id="PF23559">
    <property type="entry name" value="WHD_DRP"/>
    <property type="match status" value="1"/>
</dbReference>
<dbReference type="PRINTS" id="PR00364">
    <property type="entry name" value="DISEASERSIST"/>
</dbReference>
<dbReference type="SUPFAM" id="SSF52058">
    <property type="entry name" value="L domain-like"/>
    <property type="match status" value="1"/>
</dbReference>
<dbReference type="InterPro" id="IPR002182">
    <property type="entry name" value="NB-ARC"/>
</dbReference>
<keyword evidence="2" id="KW-0611">Plant defense</keyword>
<organism evidence="7 8">
    <name type="scientific">Quillaja saponaria</name>
    <name type="common">Soap bark tree</name>
    <dbReference type="NCBI Taxonomy" id="32244"/>
    <lineage>
        <taxon>Eukaryota</taxon>
        <taxon>Viridiplantae</taxon>
        <taxon>Streptophyta</taxon>
        <taxon>Embryophyta</taxon>
        <taxon>Tracheophyta</taxon>
        <taxon>Spermatophyta</taxon>
        <taxon>Magnoliopsida</taxon>
        <taxon>eudicotyledons</taxon>
        <taxon>Gunneridae</taxon>
        <taxon>Pentapetalae</taxon>
        <taxon>rosids</taxon>
        <taxon>fabids</taxon>
        <taxon>Fabales</taxon>
        <taxon>Quillajaceae</taxon>
        <taxon>Quillaja</taxon>
    </lineage>
</organism>
<sequence length="1168" mass="135619">MAIVPFIPSVIFYVLVTLSVLVILSPLITKLFFYYYLEEKIKCVDKDSELLDALWKDVYGVNSGDQVVAALNLQLNQVEEEWLKSTRNLADDAGGCDKKYKNLHGGRYVFILHKIKPIFDLVREVNRINIAIKSHLAGKKNDSIHIFKSLERQRSVIRSVNGSLNERRVYLDGCPIVRKSEATSLSRKANILSTKRKDLISGMESEILIVKLVITLQAFVKDLHMLELQSETEKVWVKQAEHMILEAENAIDILMSVRPNLVRWLPRFGNWTARQKFKMEMKYVQTELTKLLDRKDRFDFKCIYTDASKVFLLQHPLTIEDTSFEDISSSVDRISTCLSNVQPTRKQVIDEIKALRDQLNRVYNLLNDVLGELLFHARKLGLEQVKYIAQVAAGSIESYMREDKPKYLKRIKPIKRSVILLGRILTICHIEKKLSSSVVSFEEEVKAVLSKILTADSEFRENSVISIMGMWGVGKTTLAKEVYYHRTIQQHFRIRAWVNLPPARKLFQNVARKFWIDKLRQHLERGPYLLVLNDMQKEDWYMLEEELQLNVSNVNRILFTTRYFYDSIEGSSNYYVRLRTKEQSWKLYKQILTLRGAGQTDSREEKLIKKVVERCGGLPWSILNLACEKPVADELHEALKRFNQDWGLQAWLENLDYNFTFFYLNYTNRVRPHERRLPNMETYFLFPYLSYLRLFPRDFEIRRRRLLALWIAEGLVFIDNANRGKTNYEVAVNHFNWLISLDIIQIVEGKGAGKIKTCRLPGVLRELILRYEDLDEDTNLNKSIRLVDNYDVNDVSSEHIHGADTHSPHVSLKYRGLLSFISTDTREGNKPGEDIKSFLNRGITIDCFGELKEIPSSIGNLNHLETLDLKHTHVRNLPITIWKMLSLEHLYLDQIYRSVFLYEPDIKRGSLAQLQTLWGAFLNESSPLLKNEHESIRQTQLPNLTKLGLTLQLEPRKQKQLAKWVASLKNLQRLSLRSINHEGKPQAMHLESLWDFPNLYSLQLCGNIENIPLFNFFPVCLTHLTLSATNLKNGPKNDPENDPVKVLQSLPQLKTLCLCSDSFMGESIVCSSGDFPLLKFLKIWKLKALKEWDMQEGAMPYLRELEIRSCHLLEVPSGLKHLSELHELKLGDMPEKFTTAIEQNKQQIWSKLHRLPDVTRIPPSSHAK</sequence>
<feature type="transmembrane region" description="Helical" evidence="3">
    <location>
        <begin position="12"/>
        <end position="37"/>
    </location>
</feature>
<dbReference type="Pfam" id="PF00931">
    <property type="entry name" value="NB-ARC"/>
    <property type="match status" value="1"/>
</dbReference>
<reference evidence="7" key="1">
    <citation type="journal article" date="2023" name="Science">
        <title>Elucidation of the pathway for biosynthesis of saponin adjuvants from the soapbark tree.</title>
        <authorList>
            <person name="Reed J."/>
            <person name="Orme A."/>
            <person name="El-Demerdash A."/>
            <person name="Owen C."/>
            <person name="Martin L.B.B."/>
            <person name="Misra R.C."/>
            <person name="Kikuchi S."/>
            <person name="Rejzek M."/>
            <person name="Martin A.C."/>
            <person name="Harkess A."/>
            <person name="Leebens-Mack J."/>
            <person name="Louveau T."/>
            <person name="Stephenson M.J."/>
            <person name="Osbourn A."/>
        </authorList>
    </citation>
    <scope>NUCLEOTIDE SEQUENCE</scope>
    <source>
        <strain evidence="7">S10</strain>
    </source>
</reference>
<dbReference type="Pfam" id="PF23598">
    <property type="entry name" value="LRR_14"/>
    <property type="match status" value="1"/>
</dbReference>
<evidence type="ECO:0000259" key="5">
    <source>
        <dbReference type="Pfam" id="PF23559"/>
    </source>
</evidence>
<dbReference type="KEGG" id="qsa:O6P43_018384"/>
<dbReference type="Gene3D" id="3.80.10.10">
    <property type="entry name" value="Ribonuclease Inhibitor"/>
    <property type="match status" value="1"/>
</dbReference>
<evidence type="ECO:0000259" key="4">
    <source>
        <dbReference type="Pfam" id="PF00931"/>
    </source>
</evidence>
<keyword evidence="3" id="KW-0812">Transmembrane</keyword>
<evidence type="ECO:0000256" key="3">
    <source>
        <dbReference type="SAM" id="Phobius"/>
    </source>
</evidence>
<comment type="caution">
    <text evidence="7">The sequence shown here is derived from an EMBL/GenBank/DDBJ whole genome shotgun (WGS) entry which is preliminary data.</text>
</comment>
<evidence type="ECO:0000259" key="6">
    <source>
        <dbReference type="Pfam" id="PF23598"/>
    </source>
</evidence>
<dbReference type="InterPro" id="IPR044974">
    <property type="entry name" value="Disease_R_plants"/>
</dbReference>
<dbReference type="EMBL" id="JARAOO010000007">
    <property type="protein sequence ID" value="KAJ7963265.1"/>
    <property type="molecule type" value="Genomic_DNA"/>
</dbReference>
<feature type="domain" description="NB-ARC" evidence="4">
    <location>
        <begin position="443"/>
        <end position="591"/>
    </location>
</feature>
<dbReference type="Proteomes" id="UP001163823">
    <property type="component" value="Chromosome 7"/>
</dbReference>
<evidence type="ECO:0000256" key="2">
    <source>
        <dbReference type="ARBA" id="ARBA00022821"/>
    </source>
</evidence>
<dbReference type="SUPFAM" id="SSF52540">
    <property type="entry name" value="P-loop containing nucleoside triphosphate hydrolases"/>
    <property type="match status" value="1"/>
</dbReference>
<gene>
    <name evidence="7" type="ORF">O6P43_018384</name>
</gene>
<dbReference type="Gene3D" id="3.40.50.300">
    <property type="entry name" value="P-loop containing nucleotide triphosphate hydrolases"/>
    <property type="match status" value="1"/>
</dbReference>
<keyword evidence="3" id="KW-1133">Transmembrane helix</keyword>
<feature type="domain" description="Disease resistance R13L4/SHOC-2-like LRR" evidence="6">
    <location>
        <begin position="851"/>
        <end position="1131"/>
    </location>
</feature>
<protein>
    <submittedName>
        <fullName evidence="7">Disease resistance protein</fullName>
    </submittedName>
</protein>
<evidence type="ECO:0000313" key="8">
    <source>
        <dbReference type="Proteomes" id="UP001163823"/>
    </source>
</evidence>
<evidence type="ECO:0000313" key="7">
    <source>
        <dbReference type="EMBL" id="KAJ7963265.1"/>
    </source>
</evidence>
<feature type="domain" description="Disease resistance protein winged helix" evidence="5">
    <location>
        <begin position="694"/>
        <end position="768"/>
    </location>
</feature>
<dbReference type="PANTHER" id="PTHR23155:SF955">
    <property type="entry name" value="AAA+ ATPASE DOMAIN-CONTAINING PROTEIN"/>
    <property type="match status" value="1"/>
</dbReference>
<dbReference type="GO" id="GO:0043531">
    <property type="term" value="F:ADP binding"/>
    <property type="evidence" value="ECO:0007669"/>
    <property type="project" value="InterPro"/>
</dbReference>
<keyword evidence="8" id="KW-1185">Reference proteome</keyword>
<accession>A0AAD7LUE3</accession>
<dbReference type="InterPro" id="IPR027417">
    <property type="entry name" value="P-loop_NTPase"/>
</dbReference>
<evidence type="ECO:0000256" key="1">
    <source>
        <dbReference type="ARBA" id="ARBA00022737"/>
    </source>
</evidence>
<name>A0AAD7LUE3_QUISA</name>
<dbReference type="InterPro" id="IPR055414">
    <property type="entry name" value="LRR_R13L4/SHOC2-like"/>
</dbReference>
<proteinExistence type="predicted"/>
<dbReference type="GO" id="GO:0098542">
    <property type="term" value="P:defense response to other organism"/>
    <property type="evidence" value="ECO:0007669"/>
    <property type="project" value="TreeGrafter"/>
</dbReference>
<dbReference type="InterPro" id="IPR058922">
    <property type="entry name" value="WHD_DRP"/>
</dbReference>
<dbReference type="InterPro" id="IPR032675">
    <property type="entry name" value="LRR_dom_sf"/>
</dbReference>